<feature type="region of interest" description="Disordered" evidence="1">
    <location>
        <begin position="738"/>
        <end position="922"/>
    </location>
</feature>
<proteinExistence type="predicted"/>
<feature type="compositionally biased region" description="Low complexity" evidence="1">
    <location>
        <begin position="859"/>
        <end position="911"/>
    </location>
</feature>
<feature type="compositionally biased region" description="Polar residues" evidence="1">
    <location>
        <begin position="738"/>
        <end position="751"/>
    </location>
</feature>
<evidence type="ECO:0000313" key="2">
    <source>
        <dbReference type="EMBL" id="CAF3486801.1"/>
    </source>
</evidence>
<sequence>MNTYFLIRSIIYLNTICIIIAQSKHYDHNTLKFHDINDPIIDQVELVLNSTDNERIFYCSSRIEFDKQRDKLVASIDNPVLTSPSFQLKTEQANSTTIRIRIIPNGYIGVNRISCHWNKSITDGQPVDLIIGEQPGRIQLKESCQAHDRRYVQCIFNAPTISRAFRNGFPRLYEFSEFSSKTEYRHPPELVNITNENELVFNFVPSEKNRIPKKISMGVNMTLRRFGSAYYRFHIEPIHTTKVDFRIENISSNHLTIVINHNNTGTIRERLCSGHVNQVDNQNTLIAVQDIVEISDRKIAIDRLRPSTKYTICLYCYYERTDQSFKKEICHTINTKGILIVDIYVVYKNKFCAENISPISSLCQEIGHLLIPNSDTSSTQPSDGLIDTGDDPSLEEKYQRMDNIMEHMTDKNLVSPDTIDLSNQKNYEVFIIVVDARVRRKRRQLSSASYYISDVNPYSGSYSPSSPLTYPSGSYYNAPNYGYSNTGYNGDQPDITNYYANDLSQYGPVYPPNYNMQYPLGPSQPYELPNLGSAYGSGLYGAYGTLQYGYGATGFNNRYPNWQQGNVAQYFTGGTGSGLVLPNYQWYRSNRNVPFQGRSDIDSSANRRRRRRQTSGSLYGTNAGLGSSAPAGFNYPANTNIQGIRLNNADARDMYGNPIGSSSNTDNTLQSVNLYGLPRPQQQQLYGTNDQSSLNSLYNGNNFYYGSGTNPILRDQYGNPISPVSGSAGNSLYPSSNAQMAYPPGSNQVLTNKDFYGTSSNTNNNQYPYNNNPLPNSNTYSGLMDTNANQNFLPNTNNNQYSYNNNPGPNPNSYGGPIDPNANKNSWPNTNNNQYSYNNNLGPNPNSYGGPIDPNANKNSWPNTNNNQYSNNNNLGPNPNTYGGPIDPNTNKNSWPNTNTNNRLNQNSANSWYSNKDNNFQNSNRYGQQNPYYYNNSYRSTVSYFIIFLSLFATLV</sequence>
<dbReference type="Proteomes" id="UP000663823">
    <property type="component" value="Unassembled WGS sequence"/>
</dbReference>
<reference evidence="2" key="1">
    <citation type="submission" date="2021-02" db="EMBL/GenBank/DDBJ databases">
        <authorList>
            <person name="Nowell W R."/>
        </authorList>
    </citation>
    <scope>NUCLEOTIDE SEQUENCE</scope>
</reference>
<feature type="compositionally biased region" description="Low complexity" evidence="1">
    <location>
        <begin position="787"/>
        <end position="817"/>
    </location>
</feature>
<feature type="compositionally biased region" description="Low complexity" evidence="1">
    <location>
        <begin position="829"/>
        <end position="844"/>
    </location>
</feature>
<accession>A0A818GAK5</accession>
<dbReference type="EMBL" id="CAJOAX010000033">
    <property type="protein sequence ID" value="CAF3486801.1"/>
    <property type="molecule type" value="Genomic_DNA"/>
</dbReference>
<feature type="region of interest" description="Disordered" evidence="1">
    <location>
        <begin position="595"/>
        <end position="623"/>
    </location>
</feature>
<protein>
    <submittedName>
        <fullName evidence="2">Uncharacterized protein</fullName>
    </submittedName>
</protein>
<organism evidence="2 3">
    <name type="scientific">Rotaria sordida</name>
    <dbReference type="NCBI Taxonomy" id="392033"/>
    <lineage>
        <taxon>Eukaryota</taxon>
        <taxon>Metazoa</taxon>
        <taxon>Spiralia</taxon>
        <taxon>Gnathifera</taxon>
        <taxon>Rotifera</taxon>
        <taxon>Eurotatoria</taxon>
        <taxon>Bdelloidea</taxon>
        <taxon>Philodinida</taxon>
        <taxon>Philodinidae</taxon>
        <taxon>Rotaria</taxon>
    </lineage>
</organism>
<gene>
    <name evidence="2" type="ORF">OTI717_LOCUS872</name>
</gene>
<feature type="compositionally biased region" description="Low complexity" evidence="1">
    <location>
        <begin position="758"/>
        <end position="780"/>
    </location>
</feature>
<evidence type="ECO:0000313" key="3">
    <source>
        <dbReference type="Proteomes" id="UP000663823"/>
    </source>
</evidence>
<evidence type="ECO:0000256" key="1">
    <source>
        <dbReference type="SAM" id="MobiDB-lite"/>
    </source>
</evidence>
<comment type="caution">
    <text evidence="2">The sequence shown here is derived from an EMBL/GenBank/DDBJ whole genome shotgun (WGS) entry which is preliminary data.</text>
</comment>
<name>A0A818GAK5_9BILA</name>
<feature type="compositionally biased region" description="Polar residues" evidence="1">
    <location>
        <begin position="912"/>
        <end position="922"/>
    </location>
</feature>
<dbReference type="AlphaFoldDB" id="A0A818GAK5"/>